<reference evidence="1 2" key="1">
    <citation type="submission" date="2017-06" db="EMBL/GenBank/DDBJ databases">
        <authorList>
            <person name="Kim H.J."/>
            <person name="Triplett B.A."/>
        </authorList>
    </citation>
    <scope>NUCLEOTIDE SEQUENCE [LARGE SCALE GENOMIC DNA]</scope>
    <source>
        <strain evidence="1 2">SCA</strain>
    </source>
</reference>
<name>A0A239BGN7_9FIRM</name>
<dbReference type="Proteomes" id="UP000198304">
    <property type="component" value="Unassembled WGS sequence"/>
</dbReference>
<keyword evidence="2" id="KW-1185">Reference proteome</keyword>
<organism evidence="1 2">
    <name type="scientific">Anaerovirgula multivorans</name>
    <dbReference type="NCBI Taxonomy" id="312168"/>
    <lineage>
        <taxon>Bacteria</taxon>
        <taxon>Bacillati</taxon>
        <taxon>Bacillota</taxon>
        <taxon>Clostridia</taxon>
        <taxon>Peptostreptococcales</taxon>
        <taxon>Natronincolaceae</taxon>
        <taxon>Anaerovirgula</taxon>
    </lineage>
</organism>
<accession>A0A239BGN7</accession>
<dbReference type="AlphaFoldDB" id="A0A239BGN7"/>
<protein>
    <submittedName>
        <fullName evidence="1">Uncharacterized protein</fullName>
    </submittedName>
</protein>
<proteinExistence type="predicted"/>
<evidence type="ECO:0000313" key="2">
    <source>
        <dbReference type="Proteomes" id="UP000198304"/>
    </source>
</evidence>
<evidence type="ECO:0000313" key="1">
    <source>
        <dbReference type="EMBL" id="SNS06899.1"/>
    </source>
</evidence>
<sequence>MDTNDQLSIEGLLQAWVNVSYKMFYHQEKSENNIENRRQIVARLRTKAVTEIAIYGMDDDSYTLEYKLHNNKIIKKIFIEK</sequence>
<dbReference type="OrthoDB" id="1955844at2"/>
<dbReference type="EMBL" id="FZOJ01000003">
    <property type="protein sequence ID" value="SNS06899.1"/>
    <property type="molecule type" value="Genomic_DNA"/>
</dbReference>
<gene>
    <name evidence="1" type="ORF">SAMN05446037_1003250</name>
</gene>
<dbReference type="RefSeq" id="WP_089281722.1">
    <property type="nucleotide sequence ID" value="NZ_FZOJ01000003.1"/>
</dbReference>